<feature type="transmembrane region" description="Helical" evidence="10">
    <location>
        <begin position="987"/>
        <end position="1006"/>
    </location>
</feature>
<keyword evidence="8 10" id="KW-0472">Membrane</keyword>
<keyword evidence="4 10" id="KW-0812">Transmembrane</keyword>
<evidence type="ECO:0000256" key="9">
    <source>
        <dbReference type="SAM" id="MobiDB-lite"/>
    </source>
</evidence>
<comment type="similarity">
    <text evidence="2">Belongs to the ABC transporter superfamily. ABCC family. Conjugate transporter (TC 3.A.1.208) subfamily.</text>
</comment>
<evidence type="ECO:0000256" key="6">
    <source>
        <dbReference type="ARBA" id="ARBA00022840"/>
    </source>
</evidence>
<dbReference type="Proteomes" id="UP000521872">
    <property type="component" value="Unassembled WGS sequence"/>
</dbReference>
<dbReference type="FunFam" id="1.20.1560.10:FF:000010">
    <property type="entry name" value="Multidrug resistance-associated ABC transporter"/>
    <property type="match status" value="1"/>
</dbReference>
<comment type="subcellular location">
    <subcellularLocation>
        <location evidence="1">Membrane</location>
        <topology evidence="1">Multi-pass membrane protein</topology>
    </subcellularLocation>
</comment>
<dbReference type="GO" id="GO:0016887">
    <property type="term" value="F:ATP hydrolysis activity"/>
    <property type="evidence" value="ECO:0007669"/>
    <property type="project" value="InterPro"/>
</dbReference>
<dbReference type="Gene3D" id="3.40.50.300">
    <property type="entry name" value="P-loop containing nucleotide triphosphate hydrolases"/>
    <property type="match status" value="2"/>
</dbReference>
<evidence type="ECO:0000313" key="13">
    <source>
        <dbReference type="EMBL" id="KAF4613556.1"/>
    </source>
</evidence>
<dbReference type="InterPro" id="IPR017871">
    <property type="entry name" value="ABC_transporter-like_CS"/>
</dbReference>
<dbReference type="CDD" id="cd18606">
    <property type="entry name" value="ABC_6TM_YOR1_D2_like"/>
    <property type="match status" value="1"/>
</dbReference>
<dbReference type="PROSITE" id="PS50929">
    <property type="entry name" value="ABC_TM1F"/>
    <property type="match status" value="2"/>
</dbReference>
<feature type="transmembrane region" description="Helical" evidence="10">
    <location>
        <begin position="257"/>
        <end position="275"/>
    </location>
</feature>
<evidence type="ECO:0000256" key="10">
    <source>
        <dbReference type="SAM" id="Phobius"/>
    </source>
</evidence>
<feature type="transmembrane region" description="Helical" evidence="10">
    <location>
        <begin position="85"/>
        <end position="102"/>
    </location>
</feature>
<feature type="domain" description="ABC transporter" evidence="11">
    <location>
        <begin position="535"/>
        <end position="776"/>
    </location>
</feature>
<dbReference type="Pfam" id="PF00664">
    <property type="entry name" value="ABC_membrane"/>
    <property type="match status" value="2"/>
</dbReference>
<dbReference type="Gene3D" id="1.20.1560.10">
    <property type="entry name" value="ABC transporter type 1, transmembrane domain"/>
    <property type="match status" value="2"/>
</dbReference>
<feature type="transmembrane region" description="Helical" evidence="10">
    <location>
        <begin position="439"/>
        <end position="462"/>
    </location>
</feature>
<feature type="transmembrane region" description="Helical" evidence="10">
    <location>
        <begin position="1093"/>
        <end position="1112"/>
    </location>
</feature>
<evidence type="ECO:0000256" key="8">
    <source>
        <dbReference type="ARBA" id="ARBA00023136"/>
    </source>
</evidence>
<dbReference type="InterPro" id="IPR027417">
    <property type="entry name" value="P-loop_NTPase"/>
</dbReference>
<dbReference type="InterPro" id="IPR050173">
    <property type="entry name" value="ABC_transporter_C-like"/>
</dbReference>
<sequence>MASEKGSIEKGEPKSVLHRDSSVVSSISSVGLKKRQGGQETPSKELDIQLDFGDIQVRSRSSWWKIWIPSGTPPPPPNSLKDAKMIPLASASIFSVLIFTWVSPMMSLGYMRTLQATDLWKLDDSHSAAALSKKLDDSWERRKLKAEQWNSDLRKGIIKPSLLKRITWNLYALSDLGHFSDKRQALEKAWREVDGRKEPSLALALNDTVGVFFWTGGFFKVIGDTAQLMGPILVKAIINFARRRESAKAQGRPTENAGIGVAMSIGLFIVVMTSSVCQNQFFWRSMAAGVFARSALIKSIYKRGVNLTSKARTNISNSDLVNHVSTDVSRIDSCAQWFHAIWTAPIQIIVCLIILLFQLGPSALAGFALFVVVVPLQERAMAQQFRIRKGLMKYTDRRAKILVEVLGSMRVVKYFSYEIPFLKRIYEMRRDELRGVKNILISQSANVAFAFSIPVLAATLAFVTYTHVTPGFDVAVIFASLSLFQLLRQPMMFLPRGLSAAADARSALGRLRRVFEAETRVDEGLVIDPDLEWALCVDNATFQWEESTTASTGQKGTSSPSNATEPFRVHEVNMQVRRGSLVAIVGRVGSGKSSLLSGLIGEMRRIRGQVTFGGRVAYCPQTAWIQNASVRDNILFGQPFEEVKYWRVIEQASLLHDLELLADGDLTEIGEKGVNLSGGQKQRINVARSLYYDADVVIMDDPLSAVDAHVGKALFRDAILGALRDQGKTVIFVTHALHFLSQCDYIYTLREGSIAEKGTYQELVQAQGEFARLDKEFGGNTPEHNEGSEEIHIEEQIEEQKKKAVSNSTRGQAAGTGKLEGKLIVREQRTTGSISGKVYKSYLKAGKGYYMAPLLVLTMVLMQGSQLLSTYTLVWWQENLFNRPFSFYQILYAMLGVSQAINTFLLGNCTDIFSYFASRNLHHDGITNVFHAPMSFFDTTPMGRILGVFGKDIDNIDNQLPISLRMLILTISSVLGAVVIITAVEHYFIIAAVVISFGYQYFASFYRASAREIKRLDSMLRSLLYSHFSESLTGLSTIRTYREVQRFFQENSYYIDLENRALILTVTNQRLTLFADALSIILNVNHINRWLSVRLDACGGLLVFFVALFAVLDTSGINAAQIGLVLTYTTTLTQACGMLIRQTAEVENYLNSVERIVHYSSPDMLQQEAAHEIPENKPPQDWPQRGAIEFKDLTMRYRPGLPNVLHSISLSIRGGEKIGVVGRTGAGKSSITLALLRIVEYSGSITIDGVDISKIGLTNLRTKLAIIPQDPTIFSGTVRTALDPFSLYDDARLWDALRRSFLVETGNTEGLDGGAERSAGRITLDSVIETEGSNLSVGERSLLSLARALVRDAKVVILDEATASVDFETDKKIQDTIQTEFKDKTLICIAHRLRTILSYDRILVLDSGNIAEFDTPLNLYRKQDGFFRGLCENSNIEEQDVLSASHFDN</sequence>
<keyword evidence="5" id="KW-0547">Nucleotide-binding</keyword>
<feature type="transmembrane region" description="Helical" evidence="10">
    <location>
        <begin position="886"/>
        <end position="906"/>
    </location>
</feature>
<keyword evidence="3" id="KW-0813">Transport</keyword>
<evidence type="ECO:0000313" key="14">
    <source>
        <dbReference type="Proteomes" id="UP000521872"/>
    </source>
</evidence>
<dbReference type="GO" id="GO:0005524">
    <property type="term" value="F:ATP binding"/>
    <property type="evidence" value="ECO:0007669"/>
    <property type="project" value="UniProtKB-KW"/>
</dbReference>
<dbReference type="CDD" id="cd03250">
    <property type="entry name" value="ABCC_MRP_domain1"/>
    <property type="match status" value="1"/>
</dbReference>
<dbReference type="PANTHER" id="PTHR24223">
    <property type="entry name" value="ATP-BINDING CASSETTE SUB-FAMILY C"/>
    <property type="match status" value="1"/>
</dbReference>
<evidence type="ECO:0000256" key="4">
    <source>
        <dbReference type="ARBA" id="ARBA00022692"/>
    </source>
</evidence>
<dbReference type="SUPFAM" id="SSF90123">
    <property type="entry name" value="ABC transporter transmembrane region"/>
    <property type="match status" value="2"/>
</dbReference>
<feature type="domain" description="ABC transporter" evidence="11">
    <location>
        <begin position="1188"/>
        <end position="1432"/>
    </location>
</feature>
<feature type="transmembrane region" description="Helical" evidence="10">
    <location>
        <begin position="468"/>
        <end position="487"/>
    </location>
</feature>
<organism evidence="13 14">
    <name type="scientific">Agrocybe pediades</name>
    <dbReference type="NCBI Taxonomy" id="84607"/>
    <lineage>
        <taxon>Eukaryota</taxon>
        <taxon>Fungi</taxon>
        <taxon>Dikarya</taxon>
        <taxon>Basidiomycota</taxon>
        <taxon>Agaricomycotina</taxon>
        <taxon>Agaricomycetes</taxon>
        <taxon>Agaricomycetidae</taxon>
        <taxon>Agaricales</taxon>
        <taxon>Agaricineae</taxon>
        <taxon>Strophariaceae</taxon>
        <taxon>Agrocybe</taxon>
    </lineage>
</organism>
<dbReference type="CDD" id="cd18597">
    <property type="entry name" value="ABC_6TM_YOR1_D1_like"/>
    <property type="match status" value="1"/>
</dbReference>
<dbReference type="FunFam" id="3.40.50.300:FF:000997">
    <property type="entry name" value="Multidrug resistance-associated protein 1"/>
    <property type="match status" value="1"/>
</dbReference>
<feature type="transmembrane region" description="Helical" evidence="10">
    <location>
        <begin position="962"/>
        <end position="981"/>
    </location>
</feature>
<feature type="domain" description="ABC transmembrane type-1" evidence="12">
    <location>
        <begin position="854"/>
        <end position="1148"/>
    </location>
</feature>
<dbReference type="CDD" id="cd03244">
    <property type="entry name" value="ABCC_MRP_domain2"/>
    <property type="match status" value="1"/>
</dbReference>
<evidence type="ECO:0000256" key="7">
    <source>
        <dbReference type="ARBA" id="ARBA00022989"/>
    </source>
</evidence>
<evidence type="ECO:0000256" key="3">
    <source>
        <dbReference type="ARBA" id="ARBA00022448"/>
    </source>
</evidence>
<gene>
    <name evidence="13" type="ORF">D9613_007628</name>
</gene>
<dbReference type="InterPro" id="IPR003439">
    <property type="entry name" value="ABC_transporter-like_ATP-bd"/>
</dbReference>
<proteinExistence type="inferred from homology"/>
<evidence type="ECO:0000256" key="1">
    <source>
        <dbReference type="ARBA" id="ARBA00004141"/>
    </source>
</evidence>
<dbReference type="GO" id="GO:0016020">
    <property type="term" value="C:membrane"/>
    <property type="evidence" value="ECO:0007669"/>
    <property type="project" value="UniProtKB-SubCell"/>
</dbReference>
<accession>A0A8H4VJV5</accession>
<name>A0A8H4VJV5_9AGAR</name>
<dbReference type="InterPro" id="IPR011527">
    <property type="entry name" value="ABC1_TM_dom"/>
</dbReference>
<dbReference type="EMBL" id="JAACJL010000045">
    <property type="protein sequence ID" value="KAF4613556.1"/>
    <property type="molecule type" value="Genomic_DNA"/>
</dbReference>
<evidence type="ECO:0000256" key="2">
    <source>
        <dbReference type="ARBA" id="ARBA00009726"/>
    </source>
</evidence>
<dbReference type="Pfam" id="PF00005">
    <property type="entry name" value="ABC_tran"/>
    <property type="match status" value="2"/>
</dbReference>
<dbReference type="InterPro" id="IPR003593">
    <property type="entry name" value="AAA+_ATPase"/>
</dbReference>
<feature type="transmembrane region" description="Helical" evidence="10">
    <location>
        <begin position="849"/>
        <end position="874"/>
    </location>
</feature>
<evidence type="ECO:0000259" key="11">
    <source>
        <dbReference type="PROSITE" id="PS50893"/>
    </source>
</evidence>
<evidence type="ECO:0008006" key="15">
    <source>
        <dbReference type="Google" id="ProtNLM"/>
    </source>
</evidence>
<dbReference type="SUPFAM" id="SSF52540">
    <property type="entry name" value="P-loop containing nucleoside triphosphate hydrolases"/>
    <property type="match status" value="2"/>
</dbReference>
<keyword evidence="14" id="KW-1185">Reference proteome</keyword>
<keyword evidence="7 10" id="KW-1133">Transmembrane helix</keyword>
<dbReference type="PROSITE" id="PS00211">
    <property type="entry name" value="ABC_TRANSPORTER_1"/>
    <property type="match status" value="2"/>
</dbReference>
<dbReference type="PANTHER" id="PTHR24223:SF456">
    <property type="entry name" value="MULTIDRUG RESISTANCE-ASSOCIATED PROTEIN LETHAL(2)03659"/>
    <property type="match status" value="1"/>
</dbReference>
<keyword evidence="6" id="KW-0067">ATP-binding</keyword>
<feature type="compositionally biased region" description="Basic and acidic residues" evidence="9">
    <location>
        <begin position="1"/>
        <end position="21"/>
    </location>
</feature>
<feature type="domain" description="ABC transmembrane type-1" evidence="12">
    <location>
        <begin position="214"/>
        <end position="503"/>
    </location>
</feature>
<dbReference type="SMART" id="SM00382">
    <property type="entry name" value="AAA"/>
    <property type="match status" value="2"/>
</dbReference>
<protein>
    <recommendedName>
        <fullName evidence="15">ABC protein</fullName>
    </recommendedName>
</protein>
<dbReference type="PROSITE" id="PS50893">
    <property type="entry name" value="ABC_TRANSPORTER_2"/>
    <property type="match status" value="2"/>
</dbReference>
<dbReference type="InterPro" id="IPR036640">
    <property type="entry name" value="ABC1_TM_sf"/>
</dbReference>
<feature type="region of interest" description="Disordered" evidence="9">
    <location>
        <begin position="1"/>
        <end position="45"/>
    </location>
</feature>
<comment type="caution">
    <text evidence="13">The sequence shown here is derived from an EMBL/GenBank/DDBJ whole genome shotgun (WGS) entry which is preliminary data.</text>
</comment>
<evidence type="ECO:0000259" key="12">
    <source>
        <dbReference type="PROSITE" id="PS50929"/>
    </source>
</evidence>
<dbReference type="GO" id="GO:0140359">
    <property type="term" value="F:ABC-type transporter activity"/>
    <property type="evidence" value="ECO:0007669"/>
    <property type="project" value="InterPro"/>
</dbReference>
<evidence type="ECO:0000256" key="5">
    <source>
        <dbReference type="ARBA" id="ARBA00022741"/>
    </source>
</evidence>
<dbReference type="FunFam" id="3.40.50.300:FF:000565">
    <property type="entry name" value="ABC bile acid transporter"/>
    <property type="match status" value="1"/>
</dbReference>
<feature type="transmembrane region" description="Helical" evidence="10">
    <location>
        <begin position="363"/>
        <end position="382"/>
    </location>
</feature>
<reference evidence="13 14" key="1">
    <citation type="submission" date="2019-12" db="EMBL/GenBank/DDBJ databases">
        <authorList>
            <person name="Floudas D."/>
            <person name="Bentzer J."/>
            <person name="Ahren D."/>
            <person name="Johansson T."/>
            <person name="Persson P."/>
            <person name="Tunlid A."/>
        </authorList>
    </citation>
    <scope>NUCLEOTIDE SEQUENCE [LARGE SCALE GENOMIC DNA]</scope>
    <source>
        <strain evidence="13 14">CBS 102.39</strain>
    </source>
</reference>